<reference evidence="2 3" key="1">
    <citation type="submission" date="2020-08" db="EMBL/GenBank/DDBJ databases">
        <title>Novel species isolated from subtropical streams in China.</title>
        <authorList>
            <person name="Lu H."/>
        </authorList>
    </citation>
    <scope>NUCLEOTIDE SEQUENCE [LARGE SCALE GENOMIC DNA]</scope>
    <source>
        <strain evidence="2 3">KACC 16656</strain>
    </source>
</reference>
<keyword evidence="1" id="KW-0812">Transmembrane</keyword>
<name>A0ABR6X258_9BURK</name>
<keyword evidence="1" id="KW-1133">Transmembrane helix</keyword>
<comment type="caution">
    <text evidence="2">The sequence shown here is derived from an EMBL/GenBank/DDBJ whole genome shotgun (WGS) entry which is preliminary data.</text>
</comment>
<evidence type="ECO:0000313" key="2">
    <source>
        <dbReference type="EMBL" id="MBC3807048.1"/>
    </source>
</evidence>
<proteinExistence type="predicted"/>
<evidence type="ECO:0000313" key="3">
    <source>
        <dbReference type="Proteomes" id="UP000648257"/>
    </source>
</evidence>
<sequence length="107" mass="12337">MNEALTKHLKISQLPASFWVENDSRSVIAMVRGAGDGRHLIYLTFLLISRYVESPPSMEQTMSRYADVLQSSQRLQKFNTDRRHLGPLVFLHYGFVLLFIVLKGKKK</sequence>
<evidence type="ECO:0000256" key="1">
    <source>
        <dbReference type="SAM" id="Phobius"/>
    </source>
</evidence>
<dbReference type="RefSeq" id="WP_186922130.1">
    <property type="nucleotide sequence ID" value="NZ_JACOFW010000005.1"/>
</dbReference>
<keyword evidence="3" id="KW-1185">Reference proteome</keyword>
<accession>A0ABR6X258</accession>
<feature type="transmembrane region" description="Helical" evidence="1">
    <location>
        <begin position="84"/>
        <end position="102"/>
    </location>
</feature>
<protein>
    <submittedName>
        <fullName evidence="2">Uncharacterized protein</fullName>
    </submittedName>
</protein>
<gene>
    <name evidence="2" type="ORF">H8K52_06785</name>
</gene>
<dbReference type="Proteomes" id="UP000648257">
    <property type="component" value="Unassembled WGS sequence"/>
</dbReference>
<dbReference type="EMBL" id="JACOFW010000005">
    <property type="protein sequence ID" value="MBC3807048.1"/>
    <property type="molecule type" value="Genomic_DNA"/>
</dbReference>
<keyword evidence="1" id="KW-0472">Membrane</keyword>
<organism evidence="2 3">
    <name type="scientific">Undibacterium seohonense</name>
    <dbReference type="NCBI Taxonomy" id="1344950"/>
    <lineage>
        <taxon>Bacteria</taxon>
        <taxon>Pseudomonadati</taxon>
        <taxon>Pseudomonadota</taxon>
        <taxon>Betaproteobacteria</taxon>
        <taxon>Burkholderiales</taxon>
        <taxon>Oxalobacteraceae</taxon>
        <taxon>Undibacterium</taxon>
    </lineage>
</organism>